<evidence type="ECO:0000256" key="1">
    <source>
        <dbReference type="ARBA" id="ARBA00022598"/>
    </source>
</evidence>
<dbReference type="SUPFAM" id="SSF55681">
    <property type="entry name" value="Class II aaRS and biotin synthetases"/>
    <property type="match status" value="1"/>
</dbReference>
<dbReference type="SUPFAM" id="SSF56059">
    <property type="entry name" value="Glutathione synthetase ATP-binding domain-like"/>
    <property type="match status" value="1"/>
</dbReference>
<evidence type="ECO:0000313" key="8">
    <source>
        <dbReference type="Proteomes" id="UP000215145"/>
    </source>
</evidence>
<dbReference type="GO" id="GO:0004812">
    <property type="term" value="F:aminoacyl-tRNA ligase activity"/>
    <property type="evidence" value="ECO:0007669"/>
    <property type="project" value="UniProtKB-KW"/>
</dbReference>
<dbReference type="InterPro" id="IPR051549">
    <property type="entry name" value="PEP_Utilizing_Enz"/>
</dbReference>
<evidence type="ECO:0000256" key="4">
    <source>
        <dbReference type="ARBA" id="ARBA00022917"/>
    </source>
</evidence>
<name>A0A229NVH7_9BACL</name>
<protein>
    <recommendedName>
        <fullName evidence="6">Aminoacyl-transfer RNA synthetases class-II family profile domain-containing protein</fullName>
    </recommendedName>
</protein>
<dbReference type="AlphaFoldDB" id="A0A229NVH7"/>
<feature type="domain" description="Aminoacyl-transfer RNA synthetases class-II family profile" evidence="6">
    <location>
        <begin position="624"/>
        <end position="800"/>
    </location>
</feature>
<evidence type="ECO:0000259" key="6">
    <source>
        <dbReference type="PROSITE" id="PS50862"/>
    </source>
</evidence>
<dbReference type="GO" id="GO:0140096">
    <property type="term" value="F:catalytic activity, acting on a protein"/>
    <property type="evidence" value="ECO:0007669"/>
    <property type="project" value="UniProtKB-ARBA"/>
</dbReference>
<dbReference type="InterPro" id="IPR045864">
    <property type="entry name" value="aa-tRNA-synth_II/BPL/LPL"/>
</dbReference>
<dbReference type="EMBL" id="NMUQ01000002">
    <property type="protein sequence ID" value="OXM13892.1"/>
    <property type="molecule type" value="Genomic_DNA"/>
</dbReference>
<dbReference type="InterPro" id="IPR002314">
    <property type="entry name" value="aa-tRNA-synt_IIb"/>
</dbReference>
<gene>
    <name evidence="7" type="ORF">CGZ75_12825</name>
</gene>
<dbReference type="Gene3D" id="3.30.1490.20">
    <property type="entry name" value="ATP-grasp fold, A domain"/>
    <property type="match status" value="1"/>
</dbReference>
<dbReference type="Pfam" id="PF01326">
    <property type="entry name" value="PPDK_N"/>
    <property type="match status" value="1"/>
</dbReference>
<dbReference type="PROSITE" id="PS50862">
    <property type="entry name" value="AA_TRNA_LIGASE_II"/>
    <property type="match status" value="1"/>
</dbReference>
<evidence type="ECO:0000256" key="5">
    <source>
        <dbReference type="ARBA" id="ARBA00023146"/>
    </source>
</evidence>
<keyword evidence="8" id="KW-1185">Reference proteome</keyword>
<dbReference type="InterPro" id="IPR002192">
    <property type="entry name" value="PPDK_AMP/ATP-bd"/>
</dbReference>
<accession>A0A229NVH7</accession>
<comment type="caution">
    <text evidence="7">The sequence shown here is derived from an EMBL/GenBank/DDBJ whole genome shotgun (WGS) entry which is preliminary data.</text>
</comment>
<dbReference type="Pfam" id="PF00587">
    <property type="entry name" value="tRNA-synt_2b"/>
    <property type="match status" value="1"/>
</dbReference>
<dbReference type="Gene3D" id="3.30.470.20">
    <property type="entry name" value="ATP-grasp fold, B domain"/>
    <property type="match status" value="1"/>
</dbReference>
<keyword evidence="5" id="KW-0030">Aminoacyl-tRNA synthetase</keyword>
<dbReference type="GO" id="GO:0016301">
    <property type="term" value="F:kinase activity"/>
    <property type="evidence" value="ECO:0007669"/>
    <property type="project" value="InterPro"/>
</dbReference>
<dbReference type="Proteomes" id="UP000215145">
    <property type="component" value="Unassembled WGS sequence"/>
</dbReference>
<dbReference type="PANTHER" id="PTHR43615">
    <property type="entry name" value="PHOSPHOENOLPYRUVATE SYNTHASE-RELATED"/>
    <property type="match status" value="1"/>
</dbReference>
<keyword evidence="3" id="KW-0067">ATP-binding</keyword>
<keyword evidence="1" id="KW-0436">Ligase</keyword>
<organism evidence="7 8">
    <name type="scientific">Paenibacillus herberti</name>
    <dbReference type="NCBI Taxonomy" id="1619309"/>
    <lineage>
        <taxon>Bacteria</taxon>
        <taxon>Bacillati</taxon>
        <taxon>Bacillota</taxon>
        <taxon>Bacilli</taxon>
        <taxon>Bacillales</taxon>
        <taxon>Paenibacillaceae</taxon>
        <taxon>Paenibacillus</taxon>
    </lineage>
</organism>
<evidence type="ECO:0000256" key="2">
    <source>
        <dbReference type="ARBA" id="ARBA00022741"/>
    </source>
</evidence>
<dbReference type="OrthoDB" id="583154at2"/>
<reference evidence="7 8" key="1">
    <citation type="submission" date="2017-07" db="EMBL/GenBank/DDBJ databases">
        <title>Paenibacillus herberti R33 genome sequencing and assembly.</title>
        <authorList>
            <person name="Su W."/>
        </authorList>
    </citation>
    <scope>NUCLEOTIDE SEQUENCE [LARGE SCALE GENOMIC DNA]</scope>
    <source>
        <strain evidence="7 8">R33</strain>
    </source>
</reference>
<dbReference type="GO" id="GO:0005524">
    <property type="term" value="F:ATP binding"/>
    <property type="evidence" value="ECO:0007669"/>
    <property type="project" value="UniProtKB-KW"/>
</dbReference>
<sequence>MKSMIKRLDGLYEIDVGGKANALNKLAAHCIPIPRGFIVPFDMLMMRIEASGQYEEFFRATQGDLILYRSSTLREIIESLVPDDRTKRWLIQVCEELSPTLIVRSSADNEDTNSSSMAGIYESCTVQSTWYDLWRGIKDCWLSAYSNKVLTLLGDYPKKIHLLIQEFIHFDHSGIAFSSYRDGDNKSGIRVEMVEGDCSLLVDGLVEPHTYLLDRDKEPAADDKMSAEILCELRNLLLELERIMGCSVDVEWGVREGQLYITQCRPITRNRTVASPKHAAWYEEEEVYVLLHTHEHFSCKTTIEHHLNKKYWARLILKRNQIRPSAIGFFCYEKQQLTMADVQALQQRIRTELLEIRIDEGYYRMPSEADKLYERLQAIGEDHSLTVVCISEFPQPEKSGYSKQIGNRIIIETINGGFNGMWKDGQIPSRYEVTLDGEIALQEVYSIPYKYEFDMRLLRWNKKWYQTPVPCEVTEDEIWQIVQMTKVLEDSLGNVSVEWTAFNGQLTYFDLSKEHNDLLTNSGSVVSNGIGRGRCRRIESDRLDELFDSIHEINIIPTEAYIYIKSFPQNLYAVSEFPHQNAVLEQVKDDDEYHKYLRTSNYLLSPAVCFHCYEELKNSTLNEPLLLTSVGTCFRHEAYWRLGEHRLNEFKMREIVFVGTPEYVEYIRNLIMEDIWEMFKRLGFSGKIETAHDPFYFPKDAVKQQYQLMSNMKYELVVNIKQKESSFSIASFNNVKDTLCKEFRIVDENNLFLHSGCVAFGIDRWVYAILALYGTDPYQWPESLLKELEMQRWERSRTFPCR</sequence>
<evidence type="ECO:0000313" key="7">
    <source>
        <dbReference type="EMBL" id="OXM13892.1"/>
    </source>
</evidence>
<dbReference type="GO" id="GO:0006418">
    <property type="term" value="P:tRNA aminoacylation for protein translation"/>
    <property type="evidence" value="ECO:0007669"/>
    <property type="project" value="InterPro"/>
</dbReference>
<keyword evidence="4" id="KW-0648">Protein biosynthesis</keyword>
<dbReference type="Gene3D" id="3.30.930.10">
    <property type="entry name" value="Bira Bifunctional Protein, Domain 2"/>
    <property type="match status" value="1"/>
</dbReference>
<dbReference type="InterPro" id="IPR006195">
    <property type="entry name" value="aa-tRNA-synth_II"/>
</dbReference>
<evidence type="ECO:0000256" key="3">
    <source>
        <dbReference type="ARBA" id="ARBA00022840"/>
    </source>
</evidence>
<dbReference type="PANTHER" id="PTHR43615:SF1">
    <property type="entry name" value="PPDK_N DOMAIN-CONTAINING PROTEIN"/>
    <property type="match status" value="1"/>
</dbReference>
<proteinExistence type="predicted"/>
<dbReference type="InterPro" id="IPR013815">
    <property type="entry name" value="ATP_grasp_subdomain_1"/>
</dbReference>
<keyword evidence="2" id="KW-0547">Nucleotide-binding</keyword>